<accession>I2NRD3</accession>
<dbReference type="AlphaFoldDB" id="I2NRD3"/>
<name>I2NRD3_NEISI</name>
<reference evidence="1 2" key="1">
    <citation type="submission" date="2012-04" db="EMBL/GenBank/DDBJ databases">
        <authorList>
            <person name="Harkins D.M."/>
            <person name="Madupu R."/>
            <person name="Durkin A.S."/>
            <person name="Torralba M."/>
            <person name="Methe B."/>
            <person name="Sutton G.G."/>
            <person name="Nelson K.E."/>
        </authorList>
    </citation>
    <scope>NUCLEOTIDE SEQUENCE [LARGE SCALE GENOMIC DNA]</scope>
    <source>
        <strain evidence="1 2">VK64</strain>
    </source>
</reference>
<proteinExistence type="predicted"/>
<evidence type="ECO:0000313" key="1">
    <source>
        <dbReference type="EMBL" id="EIG28394.1"/>
    </source>
</evidence>
<dbReference type="PATRIC" id="fig|1095748.3.peg.1471"/>
<gene>
    <name evidence="1" type="ORF">HMPREF1051_1543</name>
</gene>
<evidence type="ECO:0000313" key="2">
    <source>
        <dbReference type="Proteomes" id="UP000004473"/>
    </source>
</evidence>
<dbReference type="Proteomes" id="UP000004473">
    <property type="component" value="Unassembled WGS sequence"/>
</dbReference>
<dbReference type="EMBL" id="AJMT01000113">
    <property type="protein sequence ID" value="EIG28394.1"/>
    <property type="molecule type" value="Genomic_DNA"/>
</dbReference>
<organism evidence="1 2">
    <name type="scientific">Neisseria sicca VK64</name>
    <dbReference type="NCBI Taxonomy" id="1095748"/>
    <lineage>
        <taxon>Bacteria</taxon>
        <taxon>Pseudomonadati</taxon>
        <taxon>Pseudomonadota</taxon>
        <taxon>Betaproteobacteria</taxon>
        <taxon>Neisseriales</taxon>
        <taxon>Neisseriaceae</taxon>
        <taxon>Neisseria</taxon>
    </lineage>
</organism>
<comment type="caution">
    <text evidence="1">The sequence shown here is derived from an EMBL/GenBank/DDBJ whole genome shotgun (WGS) entry which is preliminary data.</text>
</comment>
<sequence>MDSDVRAEGRGRSLRYGLVYLLNLYPLDEGSSENKNPQFFRRPQ</sequence>
<protein>
    <submittedName>
        <fullName evidence="1">Uncharacterized protein</fullName>
    </submittedName>
</protein>